<dbReference type="GO" id="GO:0005737">
    <property type="term" value="C:cytoplasm"/>
    <property type="evidence" value="ECO:0007669"/>
    <property type="project" value="TreeGrafter"/>
</dbReference>
<dbReference type="GO" id="GO:0004038">
    <property type="term" value="F:allantoinase activity"/>
    <property type="evidence" value="ECO:0007669"/>
    <property type="project" value="TreeGrafter"/>
</dbReference>
<dbReference type="eggNOG" id="COG0044">
    <property type="taxonomic scope" value="Bacteria"/>
</dbReference>
<dbReference type="PANTHER" id="PTHR43668:SF2">
    <property type="entry name" value="ALLANTOINASE"/>
    <property type="match status" value="1"/>
</dbReference>
<evidence type="ECO:0000313" key="1">
    <source>
        <dbReference type="EMBL" id="ADK80564.1"/>
    </source>
</evidence>
<name>E1R529_SEDSS</name>
<dbReference type="STRING" id="573413.Spirs_1437"/>
<sequence length="370" mass="40825">MIIDPHVHLRDWEQIDKESLYHGMESAMLCGVSALFDMPNCQPPLIDEYHIRRRLSDAAGAAEMLSARTGKSAPFYALYGGLTSDGDQVAEMVALWRELFPRLIGMKLFAGRSTGSLAVVEKERQEAIWKRLARESYKGLVAVHCEKEGLFSPELWDPAKPSTHSLARPEEAEVASVADQIASARLAGFSGTLHICHISSPEALHLVEEARKASAAGELSFRITCGATPHHLLLDSSLVPEGEEGLLFKVNPPLRSPESRSVLWNALVNGRIDWIESDHAPHRIDDKRKGFASGLPSLVAWPLLIREMRRVGTTEEKIEMLTAGNAIRCFGLESGELSDYSKESAGPDDAAIHALCGRYEANAWSRYLTF</sequence>
<keyword evidence="2" id="KW-1185">Reference proteome</keyword>
<dbReference type="InterPro" id="IPR050138">
    <property type="entry name" value="DHOase/Allantoinase_Hydrolase"/>
</dbReference>
<dbReference type="Gene3D" id="3.20.20.140">
    <property type="entry name" value="Metal-dependent hydrolases"/>
    <property type="match status" value="1"/>
</dbReference>
<dbReference type="KEGG" id="ssm:Spirs_1437"/>
<dbReference type="GO" id="GO:0006145">
    <property type="term" value="P:purine nucleobase catabolic process"/>
    <property type="evidence" value="ECO:0007669"/>
    <property type="project" value="TreeGrafter"/>
</dbReference>
<dbReference type="AlphaFoldDB" id="E1R529"/>
<dbReference type="EMBL" id="CP002116">
    <property type="protein sequence ID" value="ADK80564.1"/>
    <property type="molecule type" value="Genomic_DNA"/>
</dbReference>
<protein>
    <submittedName>
        <fullName evidence="1">Dihydroorotase, putative</fullName>
    </submittedName>
</protein>
<reference evidence="1 2" key="1">
    <citation type="journal article" date="2010" name="Stand. Genomic Sci.">
        <title>Complete genome sequence of Spirochaeta smaragdinae type strain (SEBR 4228).</title>
        <authorList>
            <person name="Mavromatis K."/>
            <person name="Yasawong M."/>
            <person name="Chertkov O."/>
            <person name="Lapidus A."/>
            <person name="Lucas S."/>
            <person name="Nolan M."/>
            <person name="Del Rio T.G."/>
            <person name="Tice H."/>
            <person name="Cheng J.F."/>
            <person name="Pitluck S."/>
            <person name="Liolios K."/>
            <person name="Ivanova N."/>
            <person name="Tapia R."/>
            <person name="Han C."/>
            <person name="Bruce D."/>
            <person name="Goodwin L."/>
            <person name="Pati A."/>
            <person name="Chen A."/>
            <person name="Palaniappan K."/>
            <person name="Land M."/>
            <person name="Hauser L."/>
            <person name="Chang Y.J."/>
            <person name="Jeffries C.D."/>
            <person name="Detter J.C."/>
            <person name="Rohde M."/>
            <person name="Brambilla E."/>
            <person name="Spring S."/>
            <person name="Goker M."/>
            <person name="Sikorski J."/>
            <person name="Woyke T."/>
            <person name="Bristow J."/>
            <person name="Eisen J.A."/>
            <person name="Markowitz V."/>
            <person name="Hugenholtz P."/>
            <person name="Klenk H.P."/>
            <person name="Kyrpides N.C."/>
        </authorList>
    </citation>
    <scope>NUCLEOTIDE SEQUENCE [LARGE SCALE GENOMIC DNA]</scope>
    <source>
        <strain evidence="2">DSM 11293 / JCM 15392 / SEBR 4228</strain>
    </source>
</reference>
<dbReference type="OrthoDB" id="9765462at2"/>
<dbReference type="SUPFAM" id="SSF51556">
    <property type="entry name" value="Metallo-dependent hydrolases"/>
    <property type="match status" value="1"/>
</dbReference>
<proteinExistence type="predicted"/>
<dbReference type="Proteomes" id="UP000002318">
    <property type="component" value="Chromosome"/>
</dbReference>
<dbReference type="HOGENOM" id="CLU_015572_1_1_12"/>
<evidence type="ECO:0000313" key="2">
    <source>
        <dbReference type="Proteomes" id="UP000002318"/>
    </source>
</evidence>
<dbReference type="PANTHER" id="PTHR43668">
    <property type="entry name" value="ALLANTOINASE"/>
    <property type="match status" value="1"/>
</dbReference>
<accession>E1R529</accession>
<dbReference type="InterPro" id="IPR032466">
    <property type="entry name" value="Metal_Hydrolase"/>
</dbReference>
<organism evidence="1 2">
    <name type="scientific">Sediminispirochaeta smaragdinae (strain DSM 11293 / JCM 15392 / SEBR 4228)</name>
    <name type="common">Spirochaeta smaragdinae</name>
    <dbReference type="NCBI Taxonomy" id="573413"/>
    <lineage>
        <taxon>Bacteria</taxon>
        <taxon>Pseudomonadati</taxon>
        <taxon>Spirochaetota</taxon>
        <taxon>Spirochaetia</taxon>
        <taxon>Spirochaetales</taxon>
        <taxon>Spirochaetaceae</taxon>
        <taxon>Sediminispirochaeta</taxon>
    </lineage>
</organism>
<dbReference type="RefSeq" id="WP_013254028.1">
    <property type="nucleotide sequence ID" value="NC_014364.1"/>
</dbReference>
<gene>
    <name evidence="1" type="ordered locus">Spirs_1437</name>
</gene>